<dbReference type="Gene3D" id="3.40.710.10">
    <property type="entry name" value="DD-peptidase/beta-lactamase superfamily"/>
    <property type="match status" value="1"/>
</dbReference>
<dbReference type="PANTHER" id="PTHR35333">
    <property type="entry name" value="BETA-LACTAMASE"/>
    <property type="match status" value="1"/>
</dbReference>
<dbReference type="AlphaFoldDB" id="A0A2T7SPI9"/>
<dbReference type="GO" id="GO:0008800">
    <property type="term" value="F:beta-lactamase activity"/>
    <property type="evidence" value="ECO:0007669"/>
    <property type="project" value="InterPro"/>
</dbReference>
<dbReference type="Proteomes" id="UP000245992">
    <property type="component" value="Unassembled WGS sequence"/>
</dbReference>
<gene>
    <name evidence="2" type="ORF">Y717_09510</name>
</gene>
<protein>
    <recommendedName>
        <fullName evidence="1">Beta-lactamase class A catalytic domain-containing protein</fullName>
    </recommendedName>
</protein>
<dbReference type="EMBL" id="AZSP01000381">
    <property type="protein sequence ID" value="PVE04786.1"/>
    <property type="molecule type" value="Genomic_DNA"/>
</dbReference>
<reference evidence="2 3" key="1">
    <citation type="submission" date="2013-12" db="EMBL/GenBank/DDBJ databases">
        <title>Annotated genome of Streptomyces scopuliridis.</title>
        <authorList>
            <person name="Olson J.B."/>
        </authorList>
    </citation>
    <scope>NUCLEOTIDE SEQUENCE [LARGE SCALE GENOMIC DNA]</scope>
    <source>
        <strain evidence="2 3">RB72</strain>
    </source>
</reference>
<dbReference type="GO" id="GO:0046677">
    <property type="term" value="P:response to antibiotic"/>
    <property type="evidence" value="ECO:0007669"/>
    <property type="project" value="InterPro"/>
</dbReference>
<dbReference type="PANTHER" id="PTHR35333:SF3">
    <property type="entry name" value="BETA-LACTAMASE-TYPE TRANSPEPTIDASE FOLD CONTAINING PROTEIN"/>
    <property type="match status" value="1"/>
</dbReference>
<dbReference type="GO" id="GO:0030655">
    <property type="term" value="P:beta-lactam antibiotic catabolic process"/>
    <property type="evidence" value="ECO:0007669"/>
    <property type="project" value="InterPro"/>
</dbReference>
<keyword evidence="3" id="KW-1185">Reference proteome</keyword>
<dbReference type="InterPro" id="IPR000871">
    <property type="entry name" value="Beta-lactam_class-A"/>
</dbReference>
<dbReference type="Pfam" id="PF13354">
    <property type="entry name" value="Beta-lactamase2"/>
    <property type="match status" value="1"/>
</dbReference>
<name>A0A2T7SPI9_9ACTN</name>
<feature type="domain" description="Beta-lactamase class A catalytic" evidence="1">
    <location>
        <begin position="55"/>
        <end position="177"/>
    </location>
</feature>
<dbReference type="RefSeq" id="WP_030355337.1">
    <property type="nucleotide sequence ID" value="NZ_AZSP01000381.1"/>
</dbReference>
<accession>A0A2T7SPI9</accession>
<evidence type="ECO:0000313" key="3">
    <source>
        <dbReference type="Proteomes" id="UP000245992"/>
    </source>
</evidence>
<dbReference type="InterPro" id="IPR012338">
    <property type="entry name" value="Beta-lactam/transpept-like"/>
</dbReference>
<evidence type="ECO:0000313" key="2">
    <source>
        <dbReference type="EMBL" id="PVE04786.1"/>
    </source>
</evidence>
<dbReference type="SUPFAM" id="SSF56601">
    <property type="entry name" value="beta-lactamase/transpeptidase-like"/>
    <property type="match status" value="1"/>
</dbReference>
<proteinExistence type="predicted"/>
<dbReference type="InterPro" id="IPR045155">
    <property type="entry name" value="Beta-lactam_cat"/>
</dbReference>
<dbReference type="OrthoDB" id="3524371at2"/>
<sequence>MDLSVAVYDLAGGGAWASGEDRTYVTASVVKVAVLAALLLRARDSGRWLTAGEERLAEAMIERSDNEAATALRAAAGGVAGLDTAHARLGMTRTSAAPAWGLTRTTARDQLTLLKAVFGGADPAASAGLDERSRRYLAGLMGRVVPGQDWGISAAAADGDWALKNGWLPRSDSGLWVVHSVGRVRNCLVAVLSDGHTTKDAGIARVEEAAVSAVRRFV</sequence>
<evidence type="ECO:0000259" key="1">
    <source>
        <dbReference type="Pfam" id="PF13354"/>
    </source>
</evidence>
<comment type="caution">
    <text evidence="2">The sequence shown here is derived from an EMBL/GenBank/DDBJ whole genome shotgun (WGS) entry which is preliminary data.</text>
</comment>
<organism evidence="2 3">
    <name type="scientific">Streptomyces scopuliridis RB72</name>
    <dbReference type="NCBI Taxonomy" id="1440053"/>
    <lineage>
        <taxon>Bacteria</taxon>
        <taxon>Bacillati</taxon>
        <taxon>Actinomycetota</taxon>
        <taxon>Actinomycetes</taxon>
        <taxon>Kitasatosporales</taxon>
        <taxon>Streptomycetaceae</taxon>
        <taxon>Streptomyces</taxon>
    </lineage>
</organism>